<gene>
    <name evidence="1" type="ORF">HKW67_17875</name>
</gene>
<dbReference type="KEGG" id="ggr:HKW67_17875"/>
<evidence type="ECO:0000313" key="2">
    <source>
        <dbReference type="Proteomes" id="UP000500938"/>
    </source>
</evidence>
<sequence>MTPTYANLFDHAEADAAIRRIEALTPDSTPLWGKMSVAQMLAHCSVAYDMVYSGQYPRPNPLLRWVLRTMVKDKVVGPAPYPRSSPTAPAFRIKDARDFSSERARLIAYVRRVAGDGTSAFEGRESPSFGPLTAAEWNVLFSKHLDHHLTQFGV</sequence>
<reference evidence="1 2" key="1">
    <citation type="submission" date="2020-05" db="EMBL/GenBank/DDBJ databases">
        <title>Complete genome sequence of Gemmatimonas greenlandica TET16.</title>
        <authorList>
            <person name="Zeng Y."/>
        </authorList>
    </citation>
    <scope>NUCLEOTIDE SEQUENCE [LARGE SCALE GENOMIC DNA]</scope>
    <source>
        <strain evidence="1 2">TET16</strain>
    </source>
</reference>
<dbReference type="AlphaFoldDB" id="A0A6M4IU36"/>
<name>A0A6M4IU36_9BACT</name>
<dbReference type="Gene3D" id="1.20.120.450">
    <property type="entry name" value="dinb family like domain"/>
    <property type="match status" value="1"/>
</dbReference>
<proteinExistence type="predicted"/>
<accession>A0A6M4IU36</accession>
<dbReference type="Pfam" id="PF07606">
    <property type="entry name" value="DUF1569"/>
    <property type="match status" value="1"/>
</dbReference>
<dbReference type="RefSeq" id="WP_171226683.1">
    <property type="nucleotide sequence ID" value="NZ_CP053085.1"/>
</dbReference>
<dbReference type="InterPro" id="IPR011463">
    <property type="entry name" value="DUF1569"/>
</dbReference>
<dbReference type="EMBL" id="CP053085">
    <property type="protein sequence ID" value="QJR37249.1"/>
    <property type="molecule type" value="Genomic_DNA"/>
</dbReference>
<evidence type="ECO:0000313" key="1">
    <source>
        <dbReference type="EMBL" id="QJR37249.1"/>
    </source>
</evidence>
<dbReference type="Proteomes" id="UP000500938">
    <property type="component" value="Chromosome"/>
</dbReference>
<keyword evidence="2" id="KW-1185">Reference proteome</keyword>
<organism evidence="1 2">
    <name type="scientific">Gemmatimonas groenlandica</name>
    <dbReference type="NCBI Taxonomy" id="2732249"/>
    <lineage>
        <taxon>Bacteria</taxon>
        <taxon>Pseudomonadati</taxon>
        <taxon>Gemmatimonadota</taxon>
        <taxon>Gemmatimonadia</taxon>
        <taxon>Gemmatimonadales</taxon>
        <taxon>Gemmatimonadaceae</taxon>
        <taxon>Gemmatimonas</taxon>
    </lineage>
</organism>
<dbReference type="InterPro" id="IPR034660">
    <property type="entry name" value="DinB/YfiT-like"/>
</dbReference>
<protein>
    <submittedName>
        <fullName evidence="1">DUF1569 domain-containing protein</fullName>
    </submittedName>
</protein>